<feature type="active site" description="Nucleophile" evidence="5">
    <location>
        <position position="266"/>
    </location>
</feature>
<dbReference type="InterPro" id="IPR002692">
    <property type="entry name" value="S45"/>
</dbReference>
<proteinExistence type="inferred from homology"/>
<dbReference type="Proteomes" id="UP000608923">
    <property type="component" value="Unassembled WGS sequence"/>
</dbReference>
<sequence length="818" mass="92392">MQKGLVRTGVAAVGLALGMTWAPAYAQVQSVEVMRDSYGVPHVFADSHYGLYYGYGYAVAQDRLFQMDMARRSFVGTTAEVLGAGEQDVYVKYDMQVRQNFTPASIQRQIAALSKDERDIFRGYADGFNAYLEQVRRHPELLPKEYVDFDFQPQALTDFDVVMIWVGSMANRFSDTNLEVTALAMRQSLEKQYGPEQGRALFDELLWVNDTTAPTTVPAQAAERKPQAQVGVQNLAEVSSTVLAAELERQDQHWGGRGPDFAPKASNLWSTRPERVQDGATVLINGPQFGWYNPAYTYGIGLHGAGFDVVGNTPFAYPIVLFGTNSEIAWGATAGPQDVVDMYQEKLNPARADQYWFNNVWRTMEQRKERIQVRGQADREMTIWRTVHGPVMQFDHEQGVAYSKKRSWDGYEVQSLLAWLNVAKARNWTEFLEQASKMAISINWYYADRHGNIGYVSPAFLPQRPADQDMRVPAKGDGSMEWQGIKSFEAIPKAYNPSQGYLVNWNNKPAPDKTNTDTYYWTYGDRMNELATQYQQKDVFSVQEIWEFNKKASYSDVNWRYFRPHLEKLAQQLPAGDSNKAALTTLLAWDGMEHDQAGQNAGPARVLFKTWLEEMYKQVLMPVVPESHRAMYSQTGFATQQGPNPGSINLSMGTKVLLRALALEANPDPKRVNVLGEQSSQAIMHLALRNAQTRLGKEQGTDMTRWTIPTSVHRFSDKNFTGTPQTTSGNTFAFTGYQNRGTENNRVVFDAQGVEFCDAMPPGQSGFTDRNGVRSPHYEDQLKMYESFECKTMDVTHADIRRNAQTSTMLLIQPPAQQ</sequence>
<evidence type="ECO:0000256" key="1">
    <source>
        <dbReference type="ARBA" id="ARBA00006586"/>
    </source>
</evidence>
<keyword evidence="3" id="KW-0378">Hydrolase</keyword>
<dbReference type="Gene3D" id="1.10.287.150">
    <property type="match status" value="1"/>
</dbReference>
<keyword evidence="9" id="KW-1185">Reference proteome</keyword>
<dbReference type="InterPro" id="IPR033813">
    <property type="entry name" value="PGA_C"/>
</dbReference>
<feature type="signal peptide" evidence="7">
    <location>
        <begin position="1"/>
        <end position="26"/>
    </location>
</feature>
<dbReference type="Gene3D" id="1.10.1400.10">
    <property type="match status" value="1"/>
</dbReference>
<name>A0A8H9M680_9BURK</name>
<organism evidence="8 9">
    <name type="scientific">Alcaligenes pakistanensis</name>
    <dbReference type="NCBI Taxonomy" id="1482717"/>
    <lineage>
        <taxon>Bacteria</taxon>
        <taxon>Pseudomonadati</taxon>
        <taxon>Pseudomonadota</taxon>
        <taxon>Betaproteobacteria</taxon>
        <taxon>Burkholderiales</taxon>
        <taxon>Alcaligenaceae</taxon>
        <taxon>Alcaligenes</taxon>
    </lineage>
</organism>
<dbReference type="AlphaFoldDB" id="A0A8H9M680"/>
<feature type="binding site" evidence="6">
    <location>
        <position position="341"/>
    </location>
    <ligand>
        <name>Ca(2+)</name>
        <dbReference type="ChEBI" id="CHEBI:29108"/>
    </ligand>
</feature>
<evidence type="ECO:0000256" key="3">
    <source>
        <dbReference type="ARBA" id="ARBA00022801"/>
    </source>
</evidence>
<evidence type="ECO:0000256" key="6">
    <source>
        <dbReference type="PIRSR" id="PIRSR001227-2"/>
    </source>
</evidence>
<dbReference type="InterPro" id="IPR043147">
    <property type="entry name" value="Penicillin_amidase_A-knob"/>
</dbReference>
<comment type="similarity">
    <text evidence="1">Belongs to the peptidase S45 family.</text>
</comment>
<keyword evidence="2 7" id="KW-0732">Signal</keyword>
<gene>
    <name evidence="8" type="primary">pac</name>
    <name evidence="8" type="ORF">GCM10010096_02400</name>
</gene>
<evidence type="ECO:0000256" key="4">
    <source>
        <dbReference type="ARBA" id="ARBA00023145"/>
    </source>
</evidence>
<dbReference type="GO" id="GO:0046872">
    <property type="term" value="F:metal ion binding"/>
    <property type="evidence" value="ECO:0007669"/>
    <property type="project" value="UniProtKB-KW"/>
</dbReference>
<dbReference type="Gene3D" id="1.10.439.10">
    <property type="entry name" value="Penicillin Amidohydrolase, domain 1"/>
    <property type="match status" value="1"/>
</dbReference>
<feature type="binding site" evidence="6">
    <location>
        <position position="179"/>
    </location>
    <ligand>
        <name>Ca(2+)</name>
        <dbReference type="ChEBI" id="CHEBI:29108"/>
    </ligand>
</feature>
<evidence type="ECO:0000256" key="2">
    <source>
        <dbReference type="ARBA" id="ARBA00022729"/>
    </source>
</evidence>
<dbReference type="PANTHER" id="PTHR34218:SF3">
    <property type="entry name" value="ACYL-HOMOSERINE LACTONE ACYLASE PVDQ"/>
    <property type="match status" value="1"/>
</dbReference>
<dbReference type="InterPro" id="IPR029055">
    <property type="entry name" value="Ntn_hydrolases_N"/>
</dbReference>
<comment type="cofactor">
    <cofactor evidence="6">
        <name>Ca(2+)</name>
        <dbReference type="ChEBI" id="CHEBI:29108"/>
    </cofactor>
    <text evidence="6">Binds 1 Ca(2+) ion per dimer.</text>
</comment>
<keyword evidence="6" id="KW-0479">Metal-binding</keyword>
<evidence type="ECO:0000313" key="9">
    <source>
        <dbReference type="Proteomes" id="UP000608923"/>
    </source>
</evidence>
<dbReference type="Pfam" id="PF01804">
    <property type="entry name" value="Penicil_amidase"/>
    <property type="match status" value="1"/>
</dbReference>
<feature type="binding site" evidence="6">
    <location>
        <position position="340"/>
    </location>
    <ligand>
        <name>Ca(2+)</name>
        <dbReference type="ChEBI" id="CHEBI:29108"/>
    </ligand>
</feature>
<dbReference type="EMBL" id="BMZN01000001">
    <property type="protein sequence ID" value="GHC36645.1"/>
    <property type="molecule type" value="Genomic_DNA"/>
</dbReference>
<evidence type="ECO:0000313" key="8">
    <source>
        <dbReference type="EMBL" id="GHC36645.1"/>
    </source>
</evidence>
<dbReference type="InterPro" id="IPR014395">
    <property type="entry name" value="Pen/GL7ACA/AHL_acylase"/>
</dbReference>
<dbReference type="RefSeq" id="WP_189390679.1">
    <property type="nucleotide sequence ID" value="NZ_BMZN01000001.1"/>
</dbReference>
<dbReference type="Gene3D" id="2.30.120.10">
    <property type="match status" value="1"/>
</dbReference>
<feature type="chain" id="PRO_5034932041" evidence="7">
    <location>
        <begin position="27"/>
        <end position="818"/>
    </location>
</feature>
<dbReference type="PIRSF" id="PIRSF001227">
    <property type="entry name" value="Pen_acylase"/>
    <property type="match status" value="1"/>
</dbReference>
<accession>A0A8H9M680</accession>
<dbReference type="GO" id="GO:0017000">
    <property type="term" value="P:antibiotic biosynthetic process"/>
    <property type="evidence" value="ECO:0007669"/>
    <property type="project" value="InterPro"/>
</dbReference>
<keyword evidence="6" id="KW-0106">Calcium</keyword>
<dbReference type="PANTHER" id="PTHR34218">
    <property type="entry name" value="PEPTIDASE S45 PENICILLIN AMIDASE"/>
    <property type="match status" value="1"/>
</dbReference>
<reference evidence="9" key="1">
    <citation type="journal article" date="2019" name="Int. J. Syst. Evol. Microbiol.">
        <title>The Global Catalogue of Microorganisms (GCM) 10K type strain sequencing project: providing services to taxonomists for standard genome sequencing and annotation.</title>
        <authorList>
            <consortium name="The Broad Institute Genomics Platform"/>
            <consortium name="The Broad Institute Genome Sequencing Center for Infectious Disease"/>
            <person name="Wu L."/>
            <person name="Ma J."/>
        </authorList>
    </citation>
    <scope>NUCLEOTIDE SEQUENCE [LARGE SCALE GENOMIC DNA]</scope>
    <source>
        <strain evidence="9">KCTC 42083</strain>
    </source>
</reference>
<dbReference type="Gene3D" id="3.60.20.10">
    <property type="entry name" value="Glutamine Phosphoribosylpyrophosphate, subunit 1, domain 1"/>
    <property type="match status" value="1"/>
</dbReference>
<evidence type="ECO:0000256" key="7">
    <source>
        <dbReference type="SAM" id="SignalP"/>
    </source>
</evidence>
<dbReference type="InterPro" id="IPR043146">
    <property type="entry name" value="Penicillin_amidase_N_B-knob"/>
</dbReference>
<protein>
    <submittedName>
        <fullName evidence="8">Penicillin amidase</fullName>
    </submittedName>
</protein>
<evidence type="ECO:0000256" key="5">
    <source>
        <dbReference type="PIRSR" id="PIRSR001227-1"/>
    </source>
</evidence>
<comment type="caution">
    <text evidence="8">The sequence shown here is derived from an EMBL/GenBank/DDBJ whole genome shotgun (WGS) entry which is preliminary data.</text>
</comment>
<feature type="binding site" evidence="6">
    <location>
        <position position="338"/>
    </location>
    <ligand>
        <name>Ca(2+)</name>
        <dbReference type="ChEBI" id="CHEBI:29108"/>
    </ligand>
</feature>
<dbReference type="GO" id="GO:0016811">
    <property type="term" value="F:hydrolase activity, acting on carbon-nitrogen (but not peptide) bonds, in linear amides"/>
    <property type="evidence" value="ECO:0007669"/>
    <property type="project" value="InterPro"/>
</dbReference>
<dbReference type="InterPro" id="IPR023343">
    <property type="entry name" value="Penicillin_amidase_dom1"/>
</dbReference>
<keyword evidence="4" id="KW-0865">Zymogen</keyword>
<dbReference type="CDD" id="cd03748">
    <property type="entry name" value="Ntn_PGA"/>
    <property type="match status" value="1"/>
</dbReference>
<dbReference type="SUPFAM" id="SSF56235">
    <property type="entry name" value="N-terminal nucleophile aminohydrolases (Ntn hydrolases)"/>
    <property type="match status" value="1"/>
</dbReference>